<keyword evidence="2" id="KW-1133">Transmembrane helix</keyword>
<dbReference type="PANTHER" id="PTHR36396:SF1">
    <property type="entry name" value="MALTASE-GLUCOAMYLASE, INTESTINAL PROTEIN"/>
    <property type="match status" value="1"/>
</dbReference>
<organism evidence="3 4">
    <name type="scientific">Kalanchoe fedtschenkoi</name>
    <name type="common">Lavender scallops</name>
    <name type="synonym">South American air plant</name>
    <dbReference type="NCBI Taxonomy" id="63787"/>
    <lineage>
        <taxon>Eukaryota</taxon>
        <taxon>Viridiplantae</taxon>
        <taxon>Streptophyta</taxon>
        <taxon>Embryophyta</taxon>
        <taxon>Tracheophyta</taxon>
        <taxon>Spermatophyta</taxon>
        <taxon>Magnoliopsida</taxon>
        <taxon>eudicotyledons</taxon>
        <taxon>Gunneridae</taxon>
        <taxon>Pentapetalae</taxon>
        <taxon>Saxifragales</taxon>
        <taxon>Crassulaceae</taxon>
        <taxon>Kalanchoe</taxon>
    </lineage>
</organism>
<evidence type="ECO:0000313" key="4">
    <source>
        <dbReference type="Proteomes" id="UP000594263"/>
    </source>
</evidence>
<feature type="region of interest" description="Disordered" evidence="1">
    <location>
        <begin position="1"/>
        <end position="22"/>
    </location>
</feature>
<dbReference type="OMA" id="FLYIAKV"/>
<dbReference type="AlphaFoldDB" id="A0A7N0V2C6"/>
<sequence length="176" mass="18819">MAEEEAASPASEPSVTRSETLHRPPPFLEVACKSSGKVRRFAAGTKAGFALHIITKKLEYGSQPGSFIEAVKKGEEPVTFGPDATLVDYGSGWKLQTAGESLGVKNGGIRPATNEFGSDKTLKGSYLEVTTGQAVDAQYLGRIFLAFVFLFLLGAVFTVALENLPRLIAYISSNLM</sequence>
<evidence type="ECO:0000256" key="2">
    <source>
        <dbReference type="SAM" id="Phobius"/>
    </source>
</evidence>
<evidence type="ECO:0000313" key="3">
    <source>
        <dbReference type="EnsemblPlants" id="Kaladp0098s0092.1.v1.1"/>
    </source>
</evidence>
<dbReference type="Proteomes" id="UP000594263">
    <property type="component" value="Unplaced"/>
</dbReference>
<name>A0A7N0V2C6_KALFE</name>
<keyword evidence="2" id="KW-0472">Membrane</keyword>
<dbReference type="EnsemblPlants" id="Kaladp0098s0092.1.v1.1">
    <property type="protein sequence ID" value="Kaladp0098s0092.1.v1.1"/>
    <property type="gene ID" value="Kaladp0098s0092.v1.1"/>
</dbReference>
<feature type="transmembrane region" description="Helical" evidence="2">
    <location>
        <begin position="139"/>
        <end position="161"/>
    </location>
</feature>
<accession>A0A7N0V2C6</accession>
<proteinExistence type="predicted"/>
<dbReference type="PANTHER" id="PTHR36396">
    <property type="entry name" value="MALTASE-GLUCOAMYLASE, INTESTINAL PROTEIN"/>
    <property type="match status" value="1"/>
</dbReference>
<keyword evidence="2" id="KW-0812">Transmembrane</keyword>
<keyword evidence="4" id="KW-1185">Reference proteome</keyword>
<dbReference type="Gramene" id="Kaladp0098s0092.1.v1.1">
    <property type="protein sequence ID" value="Kaladp0098s0092.1.v1.1"/>
    <property type="gene ID" value="Kaladp0098s0092.v1.1"/>
</dbReference>
<reference evidence="3" key="1">
    <citation type="submission" date="2021-01" db="UniProtKB">
        <authorList>
            <consortium name="EnsemblPlants"/>
        </authorList>
    </citation>
    <scope>IDENTIFICATION</scope>
</reference>
<evidence type="ECO:0000256" key="1">
    <source>
        <dbReference type="SAM" id="MobiDB-lite"/>
    </source>
</evidence>
<protein>
    <submittedName>
        <fullName evidence="3">Uncharacterized protein</fullName>
    </submittedName>
</protein>